<keyword evidence="1" id="KW-0805">Transcription regulation</keyword>
<evidence type="ECO:0000256" key="2">
    <source>
        <dbReference type="ARBA" id="ARBA00023125"/>
    </source>
</evidence>
<organism evidence="6 7">
    <name type="scientific">Bradyrhizobium cytisi</name>
    <dbReference type="NCBI Taxonomy" id="515489"/>
    <lineage>
        <taxon>Bacteria</taxon>
        <taxon>Pseudomonadati</taxon>
        <taxon>Pseudomonadota</taxon>
        <taxon>Alphaproteobacteria</taxon>
        <taxon>Hyphomicrobiales</taxon>
        <taxon>Nitrobacteraceae</taxon>
        <taxon>Bradyrhizobium</taxon>
    </lineage>
</organism>
<name>A0A5S4W1E1_9BRAD</name>
<dbReference type="PROSITE" id="PS01124">
    <property type="entry name" value="HTH_ARAC_FAMILY_2"/>
    <property type="match status" value="1"/>
</dbReference>
<sequence>MRFRHRSTIVDFGRFCIVSELDQTRLSIVARSGCMRTIGASKVKRSRILTFTDPAQYSANVRSADIEVLPTSKGAFEARITQVTLDQLWMQRFEETLPRVHRGAIRPDRKVFTFLTEDQPEVYNRGQLFSPGELCANDSDMQHVVTTGKYRLGGVSIRPSDLAAASKSMMGFEWQPEQCARFLRPAPELMKRLLELHAMVGAFAKTTPELLELPEVIRAVEHKLTHALLACLTDCNASKMKMAGPGHRTIVARFEAFLDAHPNSPLNLEQVCAAVGVAERTLRAACENHLGMGPSRYLNLRRMHLVRRALEQATSGSATVTEIAMSHGFWELGRFSVAYRELFNERPLATLRRPPNDRPARTGRPSQLVA</sequence>
<evidence type="ECO:0000313" key="7">
    <source>
        <dbReference type="Proteomes" id="UP000324853"/>
    </source>
</evidence>
<proteinExistence type="predicted"/>
<feature type="domain" description="HTH araC/xylS-type" evidence="5">
    <location>
        <begin position="252"/>
        <end position="353"/>
    </location>
</feature>
<comment type="caution">
    <text evidence="6">The sequence shown here is derived from an EMBL/GenBank/DDBJ whole genome shotgun (WGS) entry which is preliminary data.</text>
</comment>
<dbReference type="PANTHER" id="PTHR46796:SF12">
    <property type="entry name" value="HTH-TYPE DNA-BINDING TRANSCRIPTIONAL ACTIVATOR EUTR"/>
    <property type="match status" value="1"/>
</dbReference>
<keyword evidence="7" id="KW-1185">Reference proteome</keyword>
<dbReference type="OrthoDB" id="7285481at2"/>
<evidence type="ECO:0000313" key="6">
    <source>
        <dbReference type="EMBL" id="TYL75146.1"/>
    </source>
</evidence>
<dbReference type="EMBL" id="VSSR01000067">
    <property type="protein sequence ID" value="TYL75146.1"/>
    <property type="molecule type" value="Genomic_DNA"/>
</dbReference>
<dbReference type="AlphaFoldDB" id="A0A5S4W1E1"/>
<keyword evidence="3" id="KW-0804">Transcription</keyword>
<evidence type="ECO:0000256" key="3">
    <source>
        <dbReference type="ARBA" id="ARBA00023163"/>
    </source>
</evidence>
<dbReference type="GO" id="GO:0003700">
    <property type="term" value="F:DNA-binding transcription factor activity"/>
    <property type="evidence" value="ECO:0007669"/>
    <property type="project" value="InterPro"/>
</dbReference>
<keyword evidence="2" id="KW-0238">DNA-binding</keyword>
<dbReference type="Proteomes" id="UP000324853">
    <property type="component" value="Unassembled WGS sequence"/>
</dbReference>
<dbReference type="Pfam" id="PF12833">
    <property type="entry name" value="HTH_18"/>
    <property type="match status" value="1"/>
</dbReference>
<feature type="region of interest" description="Disordered" evidence="4">
    <location>
        <begin position="350"/>
        <end position="370"/>
    </location>
</feature>
<evidence type="ECO:0000256" key="1">
    <source>
        <dbReference type="ARBA" id="ARBA00023015"/>
    </source>
</evidence>
<dbReference type="GO" id="GO:0043565">
    <property type="term" value="F:sequence-specific DNA binding"/>
    <property type="evidence" value="ECO:0007669"/>
    <property type="project" value="InterPro"/>
</dbReference>
<dbReference type="InterPro" id="IPR018060">
    <property type="entry name" value="HTH_AraC"/>
</dbReference>
<dbReference type="InterPro" id="IPR050204">
    <property type="entry name" value="AraC_XylS_family_regulators"/>
</dbReference>
<reference evidence="6 7" key="1">
    <citation type="submission" date="2019-08" db="EMBL/GenBank/DDBJ databases">
        <title>Bradyrhizobium hipponensis sp. nov., a rhizobium isolated from a Lupinus angustifolius root nodule in Tunisia.</title>
        <authorList>
            <person name="Off K."/>
            <person name="Rejili M."/>
            <person name="Mars M."/>
            <person name="Brachmann A."/>
            <person name="Marin M."/>
        </authorList>
    </citation>
    <scope>NUCLEOTIDE SEQUENCE [LARGE SCALE GENOMIC DNA]</scope>
    <source>
        <strain evidence="6 7">CTAW11</strain>
    </source>
</reference>
<gene>
    <name evidence="6" type="ORF">FXB38_33510</name>
</gene>
<dbReference type="SMART" id="SM00342">
    <property type="entry name" value="HTH_ARAC"/>
    <property type="match status" value="1"/>
</dbReference>
<accession>A0A5S4W1E1</accession>
<protein>
    <submittedName>
        <fullName evidence="6">Helix-turn-helix domain-containing protein</fullName>
    </submittedName>
</protein>
<dbReference type="Gene3D" id="1.10.10.60">
    <property type="entry name" value="Homeodomain-like"/>
    <property type="match status" value="1"/>
</dbReference>
<evidence type="ECO:0000259" key="5">
    <source>
        <dbReference type="PROSITE" id="PS01124"/>
    </source>
</evidence>
<evidence type="ECO:0000256" key="4">
    <source>
        <dbReference type="SAM" id="MobiDB-lite"/>
    </source>
</evidence>
<dbReference type="PANTHER" id="PTHR46796">
    <property type="entry name" value="HTH-TYPE TRANSCRIPTIONAL ACTIVATOR RHAS-RELATED"/>
    <property type="match status" value="1"/>
</dbReference>